<sequence>MFNVMIVDDHSLIRKGIRLLLKNNTDFNVIMEAATGEEALQKLHINKVEIMLLDLSMPGVGGLAIIEQAKRMCADLRILILSMHEDENYIRQAMLLGASGYIPKASADDELLDALRTVASGRFYLSKNAEQSLLTSMFSGLDGDGRDPVKCLSHRELEVFEYMVHGYTITEIGKLLNLSVKTIDTHKTKIMEKLGCKKRNELVKLALQYNLLKTEL</sequence>
<gene>
    <name evidence="8" type="ORF">SAMN05660299_02168</name>
</gene>
<dbReference type="SMART" id="SM00448">
    <property type="entry name" value="REC"/>
    <property type="match status" value="1"/>
</dbReference>
<feature type="domain" description="Response regulatory" evidence="7">
    <location>
        <begin position="3"/>
        <end position="119"/>
    </location>
</feature>
<keyword evidence="9" id="KW-1185">Reference proteome</keyword>
<proteinExistence type="predicted"/>
<dbReference type="SUPFAM" id="SSF52172">
    <property type="entry name" value="CheY-like"/>
    <property type="match status" value="1"/>
</dbReference>
<dbReference type="InterPro" id="IPR039420">
    <property type="entry name" value="WalR-like"/>
</dbReference>
<evidence type="ECO:0000256" key="4">
    <source>
        <dbReference type="ARBA" id="ARBA00023163"/>
    </source>
</evidence>
<organism evidence="8 9">
    <name type="scientific">Megasphaera paucivorans</name>
    <dbReference type="NCBI Taxonomy" id="349095"/>
    <lineage>
        <taxon>Bacteria</taxon>
        <taxon>Bacillati</taxon>
        <taxon>Bacillota</taxon>
        <taxon>Negativicutes</taxon>
        <taxon>Veillonellales</taxon>
        <taxon>Veillonellaceae</taxon>
        <taxon>Megasphaera</taxon>
    </lineage>
</organism>
<dbReference type="InterPro" id="IPR011006">
    <property type="entry name" value="CheY-like_superfamily"/>
</dbReference>
<evidence type="ECO:0000256" key="3">
    <source>
        <dbReference type="ARBA" id="ARBA00023125"/>
    </source>
</evidence>
<evidence type="ECO:0000259" key="7">
    <source>
        <dbReference type="PROSITE" id="PS50110"/>
    </source>
</evidence>
<feature type="modified residue" description="4-aspartylphosphate" evidence="5">
    <location>
        <position position="54"/>
    </location>
</feature>
<dbReference type="Pfam" id="PF00196">
    <property type="entry name" value="GerE"/>
    <property type="match status" value="1"/>
</dbReference>
<dbReference type="CDD" id="cd17535">
    <property type="entry name" value="REC_NarL-like"/>
    <property type="match status" value="1"/>
</dbReference>
<dbReference type="Pfam" id="PF00072">
    <property type="entry name" value="Response_reg"/>
    <property type="match status" value="1"/>
</dbReference>
<dbReference type="SMART" id="SM00421">
    <property type="entry name" value="HTH_LUXR"/>
    <property type="match status" value="1"/>
</dbReference>
<dbReference type="PRINTS" id="PR00038">
    <property type="entry name" value="HTHLUXR"/>
</dbReference>
<dbReference type="GO" id="GO:0000160">
    <property type="term" value="P:phosphorelay signal transduction system"/>
    <property type="evidence" value="ECO:0007669"/>
    <property type="project" value="InterPro"/>
</dbReference>
<keyword evidence="1 5" id="KW-0597">Phosphoprotein</keyword>
<evidence type="ECO:0000259" key="6">
    <source>
        <dbReference type="PROSITE" id="PS50043"/>
    </source>
</evidence>
<dbReference type="PROSITE" id="PS50110">
    <property type="entry name" value="RESPONSE_REGULATORY"/>
    <property type="match status" value="1"/>
</dbReference>
<name>A0A1G9YV68_9FIRM</name>
<dbReference type="PROSITE" id="PS50043">
    <property type="entry name" value="HTH_LUXR_2"/>
    <property type="match status" value="1"/>
</dbReference>
<dbReference type="InterPro" id="IPR016032">
    <property type="entry name" value="Sig_transdc_resp-reg_C-effctor"/>
</dbReference>
<dbReference type="OrthoDB" id="9779069at2"/>
<dbReference type="InterPro" id="IPR001789">
    <property type="entry name" value="Sig_transdc_resp-reg_receiver"/>
</dbReference>
<evidence type="ECO:0000256" key="1">
    <source>
        <dbReference type="ARBA" id="ARBA00022553"/>
    </source>
</evidence>
<keyword evidence="2" id="KW-0805">Transcription regulation</keyword>
<dbReference type="Proteomes" id="UP000199309">
    <property type="component" value="Unassembled WGS sequence"/>
</dbReference>
<dbReference type="STRING" id="349095.SAMN05660299_02168"/>
<dbReference type="SUPFAM" id="SSF46894">
    <property type="entry name" value="C-terminal effector domain of the bipartite response regulators"/>
    <property type="match status" value="1"/>
</dbReference>
<dbReference type="CDD" id="cd06170">
    <property type="entry name" value="LuxR_C_like"/>
    <property type="match status" value="1"/>
</dbReference>
<dbReference type="PANTHER" id="PTHR43214">
    <property type="entry name" value="TWO-COMPONENT RESPONSE REGULATOR"/>
    <property type="match status" value="1"/>
</dbReference>
<protein>
    <submittedName>
        <fullName evidence="8">Two component transcriptional regulator, LuxR family</fullName>
    </submittedName>
</protein>
<evidence type="ECO:0000256" key="5">
    <source>
        <dbReference type="PROSITE-ProRule" id="PRU00169"/>
    </source>
</evidence>
<dbReference type="Gene3D" id="3.40.50.2300">
    <property type="match status" value="1"/>
</dbReference>
<dbReference type="InterPro" id="IPR000792">
    <property type="entry name" value="Tscrpt_reg_LuxR_C"/>
</dbReference>
<dbReference type="GO" id="GO:0003677">
    <property type="term" value="F:DNA binding"/>
    <property type="evidence" value="ECO:0007669"/>
    <property type="project" value="UniProtKB-KW"/>
</dbReference>
<dbReference type="InterPro" id="IPR058245">
    <property type="entry name" value="NreC/VraR/RcsB-like_REC"/>
</dbReference>
<keyword evidence="4" id="KW-0804">Transcription</keyword>
<keyword evidence="3" id="KW-0238">DNA-binding</keyword>
<dbReference type="EMBL" id="FNHQ01000025">
    <property type="protein sequence ID" value="SDN12984.1"/>
    <property type="molecule type" value="Genomic_DNA"/>
</dbReference>
<evidence type="ECO:0000313" key="9">
    <source>
        <dbReference type="Proteomes" id="UP000199309"/>
    </source>
</evidence>
<dbReference type="RefSeq" id="WP_091651753.1">
    <property type="nucleotide sequence ID" value="NZ_FNHQ01000025.1"/>
</dbReference>
<dbReference type="GO" id="GO:0006355">
    <property type="term" value="P:regulation of DNA-templated transcription"/>
    <property type="evidence" value="ECO:0007669"/>
    <property type="project" value="InterPro"/>
</dbReference>
<evidence type="ECO:0000256" key="2">
    <source>
        <dbReference type="ARBA" id="ARBA00023015"/>
    </source>
</evidence>
<dbReference type="AlphaFoldDB" id="A0A1G9YV68"/>
<feature type="domain" description="HTH luxR-type" evidence="6">
    <location>
        <begin position="145"/>
        <end position="210"/>
    </location>
</feature>
<dbReference type="PANTHER" id="PTHR43214:SF41">
    <property type="entry name" value="NITRATE_NITRITE RESPONSE REGULATOR PROTEIN NARP"/>
    <property type="match status" value="1"/>
</dbReference>
<evidence type="ECO:0000313" key="8">
    <source>
        <dbReference type="EMBL" id="SDN12984.1"/>
    </source>
</evidence>
<reference evidence="8 9" key="1">
    <citation type="submission" date="2016-10" db="EMBL/GenBank/DDBJ databases">
        <authorList>
            <person name="de Groot N.N."/>
        </authorList>
    </citation>
    <scope>NUCLEOTIDE SEQUENCE [LARGE SCALE GENOMIC DNA]</scope>
    <source>
        <strain evidence="8 9">DSM 16981</strain>
    </source>
</reference>
<accession>A0A1G9YV68</accession>